<proteinExistence type="predicted"/>
<dbReference type="Proteomes" id="UP000075591">
    <property type="component" value="Unassembled WGS sequence"/>
</dbReference>
<dbReference type="PATRIC" id="fig|1396.437.peg.1861"/>
<comment type="caution">
    <text evidence="1">The sequence shown here is derived from an EMBL/GenBank/DDBJ whole genome shotgun (WGS) entry which is preliminary data.</text>
</comment>
<sequence length="55" mass="6167">MTNCNRKEQLKAIHASKKVITSQKVDKAIQRLLRANNPINFNSVASDAIQQRCTA</sequence>
<protein>
    <submittedName>
        <fullName evidence="1">Transposase</fullName>
    </submittedName>
</protein>
<gene>
    <name evidence="1" type="ORF">AT274_10180</name>
</gene>
<dbReference type="EMBL" id="LOMT01000148">
    <property type="protein sequence ID" value="KXX86268.1"/>
    <property type="molecule type" value="Genomic_DNA"/>
</dbReference>
<evidence type="ECO:0000313" key="1">
    <source>
        <dbReference type="EMBL" id="KXX86268.1"/>
    </source>
</evidence>
<name>A0A150AVK6_BACCE</name>
<reference evidence="1 2" key="1">
    <citation type="submission" date="2015-12" db="EMBL/GenBank/DDBJ databases">
        <title>Bacillus cereus Group isolate.</title>
        <authorList>
            <person name="Kovac J."/>
        </authorList>
    </citation>
    <scope>NUCLEOTIDE SEQUENCE [LARGE SCALE GENOMIC DNA]</scope>
    <source>
        <strain evidence="1 2">FSL W8-0275</strain>
    </source>
</reference>
<dbReference type="AlphaFoldDB" id="A0A150AVK6"/>
<accession>A0A150AVK6</accession>
<evidence type="ECO:0000313" key="2">
    <source>
        <dbReference type="Proteomes" id="UP000075591"/>
    </source>
</evidence>
<organism evidence="1 2">
    <name type="scientific">Bacillus cereus</name>
    <dbReference type="NCBI Taxonomy" id="1396"/>
    <lineage>
        <taxon>Bacteria</taxon>
        <taxon>Bacillati</taxon>
        <taxon>Bacillota</taxon>
        <taxon>Bacilli</taxon>
        <taxon>Bacillales</taxon>
        <taxon>Bacillaceae</taxon>
        <taxon>Bacillus</taxon>
        <taxon>Bacillus cereus group</taxon>
    </lineage>
</organism>